<dbReference type="EMBL" id="CP029210">
    <property type="protein sequence ID" value="AWI54685.1"/>
    <property type="molecule type" value="Genomic_DNA"/>
</dbReference>
<dbReference type="GO" id="GO:0000156">
    <property type="term" value="F:phosphorelay response regulator activity"/>
    <property type="evidence" value="ECO:0007669"/>
    <property type="project" value="TreeGrafter"/>
</dbReference>
<dbReference type="CDD" id="cd00156">
    <property type="entry name" value="REC"/>
    <property type="match status" value="1"/>
</dbReference>
<evidence type="ECO:0000256" key="3">
    <source>
        <dbReference type="ARBA" id="ARBA00023163"/>
    </source>
</evidence>
<dbReference type="PROSITE" id="PS50110">
    <property type="entry name" value="RESPONSE_REGULATORY"/>
    <property type="match status" value="1"/>
</dbReference>
<keyword evidence="7" id="KW-1185">Reference proteome</keyword>
<dbReference type="Proteomes" id="UP000244892">
    <property type="component" value="Chromosome"/>
</dbReference>
<feature type="modified residue" description="4-aspartylphosphate" evidence="4">
    <location>
        <position position="64"/>
    </location>
</feature>
<dbReference type="AlphaFoldDB" id="A0A2U8FUF4"/>
<dbReference type="InterPro" id="IPR001867">
    <property type="entry name" value="OmpR/PhoB-type_DNA-bd"/>
</dbReference>
<sequence length="248" mass="27007">MSQSPARALPSTDFSVSLVEHDLGLREGMASELQGRGFHVHAFADALGFYRFLTTRPRTVSVLDVEMPNEGGLSIARHLRSLDAQMGVILLTASPLRAVRLEGLAAGADACLTKPVDTDELVLLLNRQMSRQLASPGEAVARFRRASDPDAPWRLQVSTAMLHAPAGEGVRLTMSEVQVLQALTTKVGETCSPVALCRALGLTSDEWSSHRVEVIVSRLRQKVKREIGLDLPLRTVRGHGYLWPEGVV</sequence>
<dbReference type="GO" id="GO:0006355">
    <property type="term" value="P:regulation of DNA-templated transcription"/>
    <property type="evidence" value="ECO:0007669"/>
    <property type="project" value="InterPro"/>
</dbReference>
<accession>A0A2U8FUF4</accession>
<keyword evidence="3" id="KW-0804">Transcription</keyword>
<dbReference type="GO" id="GO:0000976">
    <property type="term" value="F:transcription cis-regulatory region binding"/>
    <property type="evidence" value="ECO:0007669"/>
    <property type="project" value="TreeGrafter"/>
</dbReference>
<dbReference type="PANTHER" id="PTHR48111">
    <property type="entry name" value="REGULATOR OF RPOS"/>
    <property type="match status" value="1"/>
</dbReference>
<dbReference type="Gene3D" id="3.40.50.2300">
    <property type="match status" value="1"/>
</dbReference>
<dbReference type="InterPro" id="IPR011006">
    <property type="entry name" value="CheY-like_superfamily"/>
</dbReference>
<protein>
    <recommendedName>
        <fullName evidence="5">Response regulatory domain-containing protein</fullName>
    </recommendedName>
</protein>
<evidence type="ECO:0000256" key="1">
    <source>
        <dbReference type="ARBA" id="ARBA00023015"/>
    </source>
</evidence>
<dbReference type="GO" id="GO:0005829">
    <property type="term" value="C:cytosol"/>
    <property type="evidence" value="ECO:0007669"/>
    <property type="project" value="TreeGrafter"/>
</dbReference>
<dbReference type="Gene3D" id="1.10.10.10">
    <property type="entry name" value="Winged helix-like DNA-binding domain superfamily/Winged helix DNA-binding domain"/>
    <property type="match status" value="1"/>
</dbReference>
<dbReference type="PANTHER" id="PTHR48111:SF67">
    <property type="entry name" value="TRANSCRIPTIONAL REGULATORY PROTEIN TCTD"/>
    <property type="match status" value="1"/>
</dbReference>
<dbReference type="InterPro" id="IPR016032">
    <property type="entry name" value="Sig_transdc_resp-reg_C-effctor"/>
</dbReference>
<dbReference type="SUPFAM" id="SSF52172">
    <property type="entry name" value="CheY-like"/>
    <property type="match status" value="1"/>
</dbReference>
<dbReference type="InterPro" id="IPR039420">
    <property type="entry name" value="WalR-like"/>
</dbReference>
<dbReference type="KEGG" id="aon:DEH84_15575"/>
<evidence type="ECO:0000259" key="5">
    <source>
        <dbReference type="PROSITE" id="PS50110"/>
    </source>
</evidence>
<dbReference type="SMART" id="SM00448">
    <property type="entry name" value="REC"/>
    <property type="match status" value="1"/>
</dbReference>
<dbReference type="SUPFAM" id="SSF46894">
    <property type="entry name" value="C-terminal effector domain of the bipartite response regulators"/>
    <property type="match status" value="1"/>
</dbReference>
<organism evidence="6 7">
    <name type="scientific">Aquabacterium olei</name>
    <dbReference type="NCBI Taxonomy" id="1296669"/>
    <lineage>
        <taxon>Bacteria</taxon>
        <taxon>Pseudomonadati</taxon>
        <taxon>Pseudomonadota</taxon>
        <taxon>Betaproteobacteria</taxon>
        <taxon>Burkholderiales</taxon>
        <taxon>Aquabacterium</taxon>
    </lineage>
</organism>
<dbReference type="InterPro" id="IPR036388">
    <property type="entry name" value="WH-like_DNA-bd_sf"/>
</dbReference>
<reference evidence="6 7" key="1">
    <citation type="submission" date="2018-05" db="EMBL/GenBank/DDBJ databases">
        <title>complete genome sequence of Aquabacterium olei NBRC 110486.</title>
        <authorList>
            <person name="Tang B."/>
            <person name="Chang J."/>
            <person name="Zhang L."/>
            <person name="Yang H."/>
        </authorList>
    </citation>
    <scope>NUCLEOTIDE SEQUENCE [LARGE SCALE GENOMIC DNA]</scope>
    <source>
        <strain evidence="6 7">NBRC 110486</strain>
    </source>
</reference>
<gene>
    <name evidence="6" type="ORF">DEH84_15575</name>
</gene>
<dbReference type="InterPro" id="IPR001789">
    <property type="entry name" value="Sig_transdc_resp-reg_receiver"/>
</dbReference>
<name>A0A2U8FUF4_9BURK</name>
<dbReference type="Pfam" id="PF00072">
    <property type="entry name" value="Response_reg"/>
    <property type="match status" value="1"/>
</dbReference>
<dbReference type="GO" id="GO:0032993">
    <property type="term" value="C:protein-DNA complex"/>
    <property type="evidence" value="ECO:0007669"/>
    <property type="project" value="TreeGrafter"/>
</dbReference>
<keyword evidence="2" id="KW-0238">DNA-binding</keyword>
<evidence type="ECO:0000256" key="2">
    <source>
        <dbReference type="ARBA" id="ARBA00023125"/>
    </source>
</evidence>
<keyword evidence="4" id="KW-0597">Phosphoprotein</keyword>
<dbReference type="Pfam" id="PF00486">
    <property type="entry name" value="Trans_reg_C"/>
    <property type="match status" value="1"/>
</dbReference>
<keyword evidence="1" id="KW-0805">Transcription regulation</keyword>
<evidence type="ECO:0000313" key="7">
    <source>
        <dbReference type="Proteomes" id="UP000244892"/>
    </source>
</evidence>
<evidence type="ECO:0000313" key="6">
    <source>
        <dbReference type="EMBL" id="AWI54685.1"/>
    </source>
</evidence>
<dbReference type="SMART" id="SM00862">
    <property type="entry name" value="Trans_reg_C"/>
    <property type="match status" value="1"/>
</dbReference>
<proteinExistence type="predicted"/>
<evidence type="ECO:0000256" key="4">
    <source>
        <dbReference type="PROSITE-ProRule" id="PRU00169"/>
    </source>
</evidence>
<feature type="domain" description="Response regulatory" evidence="5">
    <location>
        <begin position="15"/>
        <end position="129"/>
    </location>
</feature>